<dbReference type="PIRSF" id="PIRSF003095">
    <property type="entry name" value="Trigger_factor"/>
    <property type="match status" value="1"/>
</dbReference>
<dbReference type="Gene3D" id="1.10.3120.10">
    <property type="entry name" value="Trigger factor, C-terminal domain"/>
    <property type="match status" value="1"/>
</dbReference>
<evidence type="ECO:0000256" key="4">
    <source>
        <dbReference type="ARBA" id="ARBA00016902"/>
    </source>
</evidence>
<comment type="similarity">
    <text evidence="2 9 11">Belongs to the FKBP-type PPIase family. Tig subfamily.</text>
</comment>
<dbReference type="SUPFAM" id="SSF102735">
    <property type="entry name" value="Trigger factor ribosome-binding domain"/>
    <property type="match status" value="1"/>
</dbReference>
<evidence type="ECO:0000256" key="2">
    <source>
        <dbReference type="ARBA" id="ARBA00005464"/>
    </source>
</evidence>
<dbReference type="InterPro" id="IPR037041">
    <property type="entry name" value="Trigger_fac_C_sf"/>
</dbReference>
<dbReference type="EC" id="5.2.1.8" evidence="3 9"/>
<accession>A0A1V5SCF0</accession>
<dbReference type="Proteomes" id="UP000485367">
    <property type="component" value="Unassembled WGS sequence"/>
</dbReference>
<evidence type="ECO:0000256" key="8">
    <source>
        <dbReference type="ARBA" id="ARBA00029986"/>
    </source>
</evidence>
<dbReference type="Pfam" id="PF05698">
    <property type="entry name" value="Trigger_C"/>
    <property type="match status" value="1"/>
</dbReference>
<keyword evidence="9" id="KW-0963">Cytoplasm</keyword>
<proteinExistence type="inferred from homology"/>
<dbReference type="SUPFAM" id="SSF109998">
    <property type="entry name" value="Triger factor/SurA peptide-binding domain-like"/>
    <property type="match status" value="1"/>
</dbReference>
<dbReference type="Gene3D" id="3.10.50.40">
    <property type="match status" value="1"/>
</dbReference>
<keyword evidence="9 11" id="KW-0132">Cell division</keyword>
<evidence type="ECO:0000256" key="5">
    <source>
        <dbReference type="ARBA" id="ARBA00023110"/>
    </source>
</evidence>
<comment type="catalytic activity">
    <reaction evidence="1 9 10">
        <text>[protein]-peptidylproline (omega=180) = [protein]-peptidylproline (omega=0)</text>
        <dbReference type="Rhea" id="RHEA:16237"/>
        <dbReference type="Rhea" id="RHEA-COMP:10747"/>
        <dbReference type="Rhea" id="RHEA-COMP:10748"/>
        <dbReference type="ChEBI" id="CHEBI:83833"/>
        <dbReference type="ChEBI" id="CHEBI:83834"/>
        <dbReference type="EC" id="5.2.1.8"/>
    </reaction>
</comment>
<dbReference type="GO" id="GO:0044183">
    <property type="term" value="F:protein folding chaperone"/>
    <property type="evidence" value="ECO:0007669"/>
    <property type="project" value="TreeGrafter"/>
</dbReference>
<name>A0A1V5SCF0_9BACT</name>
<dbReference type="GO" id="GO:0043335">
    <property type="term" value="P:protein unfolding"/>
    <property type="evidence" value="ECO:0007669"/>
    <property type="project" value="TreeGrafter"/>
</dbReference>
<dbReference type="Pfam" id="PF00254">
    <property type="entry name" value="FKBP_C"/>
    <property type="match status" value="1"/>
</dbReference>
<dbReference type="GO" id="GO:0043022">
    <property type="term" value="F:ribosome binding"/>
    <property type="evidence" value="ECO:0007669"/>
    <property type="project" value="TreeGrafter"/>
</dbReference>
<dbReference type="PANTHER" id="PTHR30560:SF3">
    <property type="entry name" value="TRIGGER FACTOR-LIKE PROTEIN TIG, CHLOROPLASTIC"/>
    <property type="match status" value="1"/>
</dbReference>
<keyword evidence="7 9" id="KW-0413">Isomerase</keyword>
<evidence type="ECO:0000256" key="11">
    <source>
        <dbReference type="RuleBase" id="RU003914"/>
    </source>
</evidence>
<evidence type="ECO:0000313" key="13">
    <source>
        <dbReference type="EMBL" id="OQA51933.1"/>
    </source>
</evidence>
<dbReference type="HAMAP" id="MF_00303">
    <property type="entry name" value="Trigger_factor_Tig"/>
    <property type="match status" value="1"/>
</dbReference>
<evidence type="ECO:0000259" key="12">
    <source>
        <dbReference type="PROSITE" id="PS50059"/>
    </source>
</evidence>
<evidence type="ECO:0000256" key="9">
    <source>
        <dbReference type="HAMAP-Rule" id="MF_00303"/>
    </source>
</evidence>
<dbReference type="GO" id="GO:0015031">
    <property type="term" value="P:protein transport"/>
    <property type="evidence" value="ECO:0007669"/>
    <property type="project" value="UniProtKB-UniRule"/>
</dbReference>
<keyword evidence="5 9" id="KW-0697">Rotamase</keyword>
<dbReference type="InterPro" id="IPR005215">
    <property type="entry name" value="Trig_fac"/>
</dbReference>
<dbReference type="InterPro" id="IPR008880">
    <property type="entry name" value="Trigger_fac_C"/>
</dbReference>
<comment type="function">
    <text evidence="9">Involved in protein export. Acts as a chaperone by maintaining the newly synthesized protein in an open conformation. Functions as a peptidyl-prolyl cis-trans isomerase.</text>
</comment>
<dbReference type="InterPro" id="IPR001179">
    <property type="entry name" value="PPIase_FKBP_dom"/>
</dbReference>
<reference evidence="13" key="1">
    <citation type="submission" date="2017-02" db="EMBL/GenBank/DDBJ databases">
        <title>Delving into the versatile metabolic prowess of the omnipresent phylum Bacteroidetes.</title>
        <authorList>
            <person name="Nobu M.K."/>
            <person name="Mei R."/>
            <person name="Narihiro T."/>
            <person name="Kuroda K."/>
            <person name="Liu W.-T."/>
        </authorList>
    </citation>
    <scope>NUCLEOTIDE SEQUENCE</scope>
    <source>
        <strain evidence="13">ADurb.Bin280</strain>
    </source>
</reference>
<dbReference type="EMBL" id="MWBO01000055">
    <property type="protein sequence ID" value="OQA51933.1"/>
    <property type="molecule type" value="Genomic_DNA"/>
</dbReference>
<dbReference type="GO" id="GO:0003755">
    <property type="term" value="F:peptidyl-prolyl cis-trans isomerase activity"/>
    <property type="evidence" value="ECO:0007669"/>
    <property type="project" value="UniProtKB-UniRule"/>
</dbReference>
<protein>
    <recommendedName>
        <fullName evidence="4 9">Trigger factor</fullName>
        <shortName evidence="9">TF</shortName>
        <ecNumber evidence="3 9">5.2.1.8</ecNumber>
    </recommendedName>
    <alternativeName>
        <fullName evidence="8 9">PPIase</fullName>
    </alternativeName>
</protein>
<dbReference type="AlphaFoldDB" id="A0A1V5SCF0"/>
<feature type="domain" description="PPIase FKBP-type" evidence="12">
    <location>
        <begin position="171"/>
        <end position="256"/>
    </location>
</feature>
<dbReference type="GO" id="GO:0051083">
    <property type="term" value="P:'de novo' cotranslational protein folding"/>
    <property type="evidence" value="ECO:0007669"/>
    <property type="project" value="TreeGrafter"/>
</dbReference>
<sequence>MKSIKKQAGKNKIKLTIELSNDEVMAYFDEELESLAPSVSVPGFRPGKAPRAMLIESIGHSRLSSYALEKAVNKAYQDAVFEHKHVPVSQPAISISKHPSFSDDGKNNELVFEVEYDIIPDVKIGDYRKIKLPKRKEEKIEVSSSEVDGVVKYLQRQKANLKDKSGEAKKGDWLEISFEGSIKNVKLDKLTSNNLPIVLGETKLIDGFEEKLIGIKKGEVRDFDLKVQKDFPDKEVAGKTAKFKVECLEIKEIVLPKIDKEFIEAFGLKSEKELRTRIEDSLFREKRERRFNEKKVQIAGELIKITKVDIPDSLIKGEADRMKASLEEDLKNRGLTLDQYQKDLKIDDKKMRSDLEAQAKKNIMLGLALSEVAKAEKIDIQKSENVDELYRRLIELIEG</sequence>
<dbReference type="GO" id="GO:0051301">
    <property type="term" value="P:cell division"/>
    <property type="evidence" value="ECO:0007669"/>
    <property type="project" value="UniProtKB-KW"/>
</dbReference>
<evidence type="ECO:0000256" key="3">
    <source>
        <dbReference type="ARBA" id="ARBA00013194"/>
    </source>
</evidence>
<dbReference type="InterPro" id="IPR008881">
    <property type="entry name" value="Trigger_fac_ribosome-bd_bac"/>
</dbReference>
<dbReference type="PANTHER" id="PTHR30560">
    <property type="entry name" value="TRIGGER FACTOR CHAPERONE AND PEPTIDYL-PROLYL CIS/TRANS ISOMERASE"/>
    <property type="match status" value="1"/>
</dbReference>
<keyword evidence="6 9" id="KW-0143">Chaperone</keyword>
<dbReference type="SUPFAM" id="SSF54534">
    <property type="entry name" value="FKBP-like"/>
    <property type="match status" value="1"/>
</dbReference>
<evidence type="ECO:0000256" key="7">
    <source>
        <dbReference type="ARBA" id="ARBA00023235"/>
    </source>
</evidence>
<dbReference type="InterPro" id="IPR046357">
    <property type="entry name" value="PPIase_dom_sf"/>
</dbReference>
<comment type="caution">
    <text evidence="13">The sequence shown here is derived from an EMBL/GenBank/DDBJ whole genome shotgun (WGS) entry which is preliminary data.</text>
</comment>
<evidence type="ECO:0000256" key="1">
    <source>
        <dbReference type="ARBA" id="ARBA00000971"/>
    </source>
</evidence>
<dbReference type="InterPro" id="IPR036611">
    <property type="entry name" value="Trigger_fac_ribosome-bd_sf"/>
</dbReference>
<dbReference type="PROSITE" id="PS50059">
    <property type="entry name" value="FKBP_PPIASE"/>
    <property type="match status" value="1"/>
</dbReference>
<comment type="subcellular location">
    <subcellularLocation>
        <location evidence="9">Cytoplasm</location>
    </subcellularLocation>
    <text evidence="9">About half TF is bound to the ribosome near the polypeptide exit tunnel while the other half is free in the cytoplasm.</text>
</comment>
<dbReference type="GO" id="GO:0005737">
    <property type="term" value="C:cytoplasm"/>
    <property type="evidence" value="ECO:0007669"/>
    <property type="project" value="UniProtKB-SubCell"/>
</dbReference>
<gene>
    <name evidence="9 13" type="primary">tig</name>
    <name evidence="13" type="ORF">BWY43_00736</name>
</gene>
<dbReference type="Pfam" id="PF05697">
    <property type="entry name" value="Trigger_N"/>
    <property type="match status" value="1"/>
</dbReference>
<keyword evidence="9 11" id="KW-0131">Cell cycle</keyword>
<organism evidence="13">
    <name type="scientific">candidate division WS2 bacterium ADurb.Bin280</name>
    <dbReference type="NCBI Taxonomy" id="1852829"/>
    <lineage>
        <taxon>Bacteria</taxon>
        <taxon>candidate division WS2</taxon>
    </lineage>
</organism>
<dbReference type="InterPro" id="IPR027304">
    <property type="entry name" value="Trigger_fact/SurA_dom_sf"/>
</dbReference>
<dbReference type="NCBIfam" id="TIGR00115">
    <property type="entry name" value="tig"/>
    <property type="match status" value="1"/>
</dbReference>
<evidence type="ECO:0000256" key="6">
    <source>
        <dbReference type="ARBA" id="ARBA00023186"/>
    </source>
</evidence>
<comment type="domain">
    <text evidence="9">Consists of 3 domains; the N-terminus binds the ribosome, the middle domain has PPIase activity, while the C-terminus has intrinsic chaperone activity on its own.</text>
</comment>
<dbReference type="Gene3D" id="3.30.70.1050">
    <property type="entry name" value="Trigger factor ribosome-binding domain"/>
    <property type="match status" value="1"/>
</dbReference>
<evidence type="ECO:0000256" key="10">
    <source>
        <dbReference type="PROSITE-ProRule" id="PRU00277"/>
    </source>
</evidence>